<keyword evidence="2" id="KW-0479">Metal-binding</keyword>
<dbReference type="InterPro" id="IPR003785">
    <property type="entry name" value="Creatininase/forma_Hydrolase"/>
</dbReference>
<dbReference type="Pfam" id="PF02633">
    <property type="entry name" value="Creatininase"/>
    <property type="match status" value="1"/>
</dbReference>
<evidence type="ECO:0000313" key="6">
    <source>
        <dbReference type="EMBL" id="MEQ4486928.1"/>
    </source>
</evidence>
<organism evidence="6 7">
    <name type="scientific">Cohnella silvisoli</name>
    <dbReference type="NCBI Taxonomy" id="2873699"/>
    <lineage>
        <taxon>Bacteria</taxon>
        <taxon>Bacillati</taxon>
        <taxon>Bacillota</taxon>
        <taxon>Bacilli</taxon>
        <taxon>Bacillales</taxon>
        <taxon>Paenibacillaceae</taxon>
        <taxon>Cohnella</taxon>
    </lineage>
</organism>
<gene>
    <name evidence="6" type="ORF">QJS35_31585</name>
</gene>
<dbReference type="InterPro" id="IPR024087">
    <property type="entry name" value="Creatininase-like_sf"/>
</dbReference>
<accession>A0ABV1L3M3</accession>
<reference evidence="6 7" key="1">
    <citation type="journal article" date="2023" name="Genome Announc.">
        <title>Pan-Genome Analyses of the Genus Cohnella and Proposal of the Novel Species Cohnella silvisoli sp. nov., Isolated from Forest Soil.</title>
        <authorList>
            <person name="Wang C."/>
            <person name="Mao L."/>
            <person name="Bao G."/>
            <person name="Zhu H."/>
        </authorList>
    </citation>
    <scope>NUCLEOTIDE SEQUENCE [LARGE SCALE GENOMIC DNA]</scope>
    <source>
        <strain evidence="6 7">NL03-T5-1</strain>
    </source>
</reference>
<dbReference type="RefSeq" id="WP_232190007.1">
    <property type="nucleotide sequence ID" value="NZ_JAIOAP010000026.1"/>
</dbReference>
<proteinExistence type="inferred from homology"/>
<sequence length="256" mass="28503">MIFHQMTWQELGNVNWNETAVVVPVGATEQHGPHLPVDTDTLIVTRLAEELERRNAGSMLLTPTVWLGHSPHHLSFGGTLSLYHEPYIAMIVGICKSYISMGARKIWILNGHGGNRVPLSIVLQQLKNENPDRIVASAEYWNIARGEIGAIRESGFGGLGHACEMETSLYLYMKESGVRQDRIQDDGEQAEGSMFRSEMQHGSTASRVINFDEITSSGVFGKPTLASADKGRRFYEAISERLDVFVKEFNAIGKRE</sequence>
<keyword evidence="3" id="KW-0378">Hydrolase</keyword>
<protein>
    <submittedName>
        <fullName evidence="6">Creatininase family protein</fullName>
    </submittedName>
</protein>
<evidence type="ECO:0000256" key="2">
    <source>
        <dbReference type="ARBA" id="ARBA00022723"/>
    </source>
</evidence>
<keyword evidence="7" id="KW-1185">Reference proteome</keyword>
<keyword evidence="4" id="KW-0862">Zinc</keyword>
<evidence type="ECO:0000256" key="4">
    <source>
        <dbReference type="ARBA" id="ARBA00022833"/>
    </source>
</evidence>
<evidence type="ECO:0000256" key="5">
    <source>
        <dbReference type="ARBA" id="ARBA00024029"/>
    </source>
</evidence>
<evidence type="ECO:0000313" key="7">
    <source>
        <dbReference type="Proteomes" id="UP001493487"/>
    </source>
</evidence>
<dbReference type="EMBL" id="JASKHM010000027">
    <property type="protein sequence ID" value="MEQ4486928.1"/>
    <property type="molecule type" value="Genomic_DNA"/>
</dbReference>
<dbReference type="PANTHER" id="PTHR35005:SF1">
    <property type="entry name" value="2-AMINO-5-FORMYLAMINO-6-RIBOSYLAMINOPYRIMIDIN-4(3H)-ONE 5'-MONOPHOSPHATE DEFORMYLASE"/>
    <property type="match status" value="1"/>
</dbReference>
<comment type="cofactor">
    <cofactor evidence="1">
        <name>Zn(2+)</name>
        <dbReference type="ChEBI" id="CHEBI:29105"/>
    </cofactor>
</comment>
<dbReference type="PANTHER" id="PTHR35005">
    <property type="entry name" value="3-DEHYDRO-SCYLLO-INOSOSE HYDROLASE"/>
    <property type="match status" value="1"/>
</dbReference>
<name>A0ABV1L3M3_9BACL</name>
<comment type="similarity">
    <text evidence="5">Belongs to the creatininase superfamily.</text>
</comment>
<evidence type="ECO:0000256" key="1">
    <source>
        <dbReference type="ARBA" id="ARBA00001947"/>
    </source>
</evidence>
<evidence type="ECO:0000256" key="3">
    <source>
        <dbReference type="ARBA" id="ARBA00022801"/>
    </source>
</evidence>
<dbReference type="SUPFAM" id="SSF102215">
    <property type="entry name" value="Creatininase"/>
    <property type="match status" value="1"/>
</dbReference>
<dbReference type="Gene3D" id="3.40.50.10310">
    <property type="entry name" value="Creatininase"/>
    <property type="match status" value="1"/>
</dbReference>
<comment type="caution">
    <text evidence="6">The sequence shown here is derived from an EMBL/GenBank/DDBJ whole genome shotgun (WGS) entry which is preliminary data.</text>
</comment>
<dbReference type="Proteomes" id="UP001493487">
    <property type="component" value="Unassembled WGS sequence"/>
</dbReference>